<feature type="compositionally biased region" description="Low complexity" evidence="3">
    <location>
        <begin position="242"/>
        <end position="254"/>
    </location>
</feature>
<dbReference type="SMART" id="SM00338">
    <property type="entry name" value="BRLZ"/>
    <property type="match status" value="1"/>
</dbReference>
<dbReference type="InterPro" id="IPR004827">
    <property type="entry name" value="bZIP"/>
</dbReference>
<name>A0A1J9P7Y6_9EURO</name>
<protein>
    <recommendedName>
        <fullName evidence="4">BZIP domain-containing protein</fullName>
    </recommendedName>
</protein>
<comment type="caution">
    <text evidence="5">The sequence shown here is derived from an EMBL/GenBank/DDBJ whole genome shotgun (WGS) entry which is preliminary data.</text>
</comment>
<dbReference type="PANTHER" id="PTHR40621:SF9">
    <property type="entry name" value="MEAB PROTEIN"/>
    <property type="match status" value="1"/>
</dbReference>
<organism evidence="5 6">
    <name type="scientific">Emergomyces pasteurianus Ep9510</name>
    <dbReference type="NCBI Taxonomy" id="1447872"/>
    <lineage>
        <taxon>Eukaryota</taxon>
        <taxon>Fungi</taxon>
        <taxon>Dikarya</taxon>
        <taxon>Ascomycota</taxon>
        <taxon>Pezizomycotina</taxon>
        <taxon>Eurotiomycetes</taxon>
        <taxon>Eurotiomycetidae</taxon>
        <taxon>Onygenales</taxon>
        <taxon>Ajellomycetaceae</taxon>
        <taxon>Emergomyces</taxon>
    </lineage>
</organism>
<evidence type="ECO:0000313" key="6">
    <source>
        <dbReference type="Proteomes" id="UP000182235"/>
    </source>
</evidence>
<dbReference type="AlphaFoldDB" id="A0A1J9P7Y6"/>
<gene>
    <name evidence="5" type="ORF">AJ78_07321</name>
</gene>
<feature type="compositionally biased region" description="Polar residues" evidence="3">
    <location>
        <begin position="1"/>
        <end position="12"/>
    </location>
</feature>
<dbReference type="InterPro" id="IPR050936">
    <property type="entry name" value="AP-1-like"/>
</dbReference>
<evidence type="ECO:0000256" key="1">
    <source>
        <dbReference type="ARBA" id="ARBA00004123"/>
    </source>
</evidence>
<dbReference type="PANTHER" id="PTHR40621">
    <property type="entry name" value="TRANSCRIPTION FACTOR KAPC-RELATED"/>
    <property type="match status" value="1"/>
</dbReference>
<proteinExistence type="predicted"/>
<keyword evidence="2" id="KW-0539">Nucleus</keyword>
<dbReference type="GO" id="GO:0000976">
    <property type="term" value="F:transcription cis-regulatory region binding"/>
    <property type="evidence" value="ECO:0007669"/>
    <property type="project" value="InterPro"/>
</dbReference>
<dbReference type="CDD" id="cd14688">
    <property type="entry name" value="bZIP_YAP"/>
    <property type="match status" value="1"/>
</dbReference>
<feature type="compositionally biased region" description="Basic and acidic residues" evidence="3">
    <location>
        <begin position="14"/>
        <end position="23"/>
    </location>
</feature>
<dbReference type="STRING" id="1447872.A0A1J9P7Y6"/>
<sequence>MGSVANVRQINSRDGIRMEEVIPKSEPNPEGSSSSSVSTPEPDGETVIQDIAQRQKRKGGRKPIYATSEERKQRNRQAQAAFRERRTEYIKQLETTIKHNEETLQSLQQSHRSAADECLMLRYKNSLLERILLEKGIDVQAELRLKSGSPIMPPAKPARQSISQNSPLSRTALNRQSVNRHKVGMPQKLDQSNISQAHREDSYTTRSPQLHPTPISHVSSPSTAKSPGFGLQGGMTPPGAEIQSPQQQNIPQLHQHQRPPILPPSNSYNGNGNGSNGHHPISAPPSDPSTPTTDSHPNASSGNAEYDAQADMIDDEPDFDDSAEGVSYTPAYHEPLIPSRHTQAQTQARAQPNELRAAASTVATLHNEEAEGFVRGDSFFDHFDPMLDADPFGLTASMHFQTPFSYTENHARQ</sequence>
<evidence type="ECO:0000313" key="5">
    <source>
        <dbReference type="EMBL" id="OJD12018.1"/>
    </source>
</evidence>
<dbReference type="PROSITE" id="PS00036">
    <property type="entry name" value="BZIP_BASIC"/>
    <property type="match status" value="1"/>
</dbReference>
<dbReference type="OrthoDB" id="2285533at2759"/>
<feature type="region of interest" description="Disordered" evidence="3">
    <location>
        <begin position="147"/>
        <end position="304"/>
    </location>
</feature>
<keyword evidence="6" id="KW-1185">Reference proteome</keyword>
<evidence type="ECO:0000256" key="2">
    <source>
        <dbReference type="ARBA" id="ARBA00023242"/>
    </source>
</evidence>
<evidence type="ECO:0000256" key="3">
    <source>
        <dbReference type="SAM" id="MobiDB-lite"/>
    </source>
</evidence>
<feature type="compositionally biased region" description="Polar residues" evidence="3">
    <location>
        <begin position="160"/>
        <end position="177"/>
    </location>
</feature>
<comment type="subcellular location">
    <subcellularLocation>
        <location evidence="1">Nucleus</location>
    </subcellularLocation>
</comment>
<feature type="compositionally biased region" description="Low complexity" evidence="3">
    <location>
        <begin position="24"/>
        <end position="41"/>
    </location>
</feature>
<dbReference type="EMBL" id="LGRN01000458">
    <property type="protein sequence ID" value="OJD12018.1"/>
    <property type="molecule type" value="Genomic_DNA"/>
</dbReference>
<feature type="compositionally biased region" description="Polar residues" evidence="3">
    <location>
        <begin position="204"/>
        <end position="225"/>
    </location>
</feature>
<feature type="domain" description="BZIP" evidence="4">
    <location>
        <begin position="71"/>
        <end position="85"/>
    </location>
</feature>
<dbReference type="GO" id="GO:0090575">
    <property type="term" value="C:RNA polymerase II transcription regulator complex"/>
    <property type="evidence" value="ECO:0007669"/>
    <property type="project" value="TreeGrafter"/>
</dbReference>
<dbReference type="SUPFAM" id="SSF57959">
    <property type="entry name" value="Leucine zipper domain"/>
    <property type="match status" value="1"/>
</dbReference>
<accession>A0A1J9P7Y6</accession>
<evidence type="ECO:0000259" key="4">
    <source>
        <dbReference type="PROSITE" id="PS00036"/>
    </source>
</evidence>
<dbReference type="GO" id="GO:0001228">
    <property type="term" value="F:DNA-binding transcription activator activity, RNA polymerase II-specific"/>
    <property type="evidence" value="ECO:0007669"/>
    <property type="project" value="TreeGrafter"/>
</dbReference>
<reference evidence="5 6" key="1">
    <citation type="submission" date="2015-07" db="EMBL/GenBank/DDBJ databases">
        <title>Emmonsia species relationships and genome sequence.</title>
        <authorList>
            <consortium name="The Broad Institute Genomics Platform"/>
            <person name="Cuomo C.A."/>
            <person name="Munoz J.F."/>
            <person name="Imamovic A."/>
            <person name="Priest M.E."/>
            <person name="Young S."/>
            <person name="Clay O.K."/>
            <person name="McEwen J.G."/>
        </authorList>
    </citation>
    <scope>NUCLEOTIDE SEQUENCE [LARGE SCALE GENOMIC DNA]</scope>
    <source>
        <strain evidence="5 6">UAMH 9510</strain>
    </source>
</reference>
<dbReference type="Proteomes" id="UP000182235">
    <property type="component" value="Unassembled WGS sequence"/>
</dbReference>
<feature type="region of interest" description="Disordered" evidence="3">
    <location>
        <begin position="1"/>
        <end position="82"/>
    </location>
</feature>
<dbReference type="Gene3D" id="1.20.5.170">
    <property type="match status" value="1"/>
</dbReference>
<dbReference type="VEuPathDB" id="FungiDB:AJ78_07321"/>
<dbReference type="InterPro" id="IPR046347">
    <property type="entry name" value="bZIP_sf"/>
</dbReference>